<accession>A0ACC2FP78</accession>
<dbReference type="EMBL" id="CM055751">
    <property type="protein sequence ID" value="KAJ7993219.1"/>
    <property type="molecule type" value="Genomic_DNA"/>
</dbReference>
<evidence type="ECO:0000313" key="1">
    <source>
        <dbReference type="EMBL" id="KAJ7993219.1"/>
    </source>
</evidence>
<keyword evidence="2" id="KW-1185">Reference proteome</keyword>
<proteinExistence type="predicted"/>
<sequence>MDVSSAGLSQATAPRRLSTLNGTMALSCSGDDVALWHLARLDAIWQAFPRVCRPLWREQDS</sequence>
<gene>
    <name evidence="1" type="ORF">DPEC_G00270180</name>
</gene>
<evidence type="ECO:0000313" key="2">
    <source>
        <dbReference type="Proteomes" id="UP001157502"/>
    </source>
</evidence>
<dbReference type="Proteomes" id="UP001157502">
    <property type="component" value="Chromosome 24"/>
</dbReference>
<organism evidence="1 2">
    <name type="scientific">Dallia pectoralis</name>
    <name type="common">Alaska blackfish</name>
    <dbReference type="NCBI Taxonomy" id="75939"/>
    <lineage>
        <taxon>Eukaryota</taxon>
        <taxon>Metazoa</taxon>
        <taxon>Chordata</taxon>
        <taxon>Craniata</taxon>
        <taxon>Vertebrata</taxon>
        <taxon>Euteleostomi</taxon>
        <taxon>Actinopterygii</taxon>
        <taxon>Neopterygii</taxon>
        <taxon>Teleostei</taxon>
        <taxon>Protacanthopterygii</taxon>
        <taxon>Esociformes</taxon>
        <taxon>Umbridae</taxon>
        <taxon>Dallia</taxon>
    </lineage>
</organism>
<comment type="caution">
    <text evidence="1">The sequence shown here is derived from an EMBL/GenBank/DDBJ whole genome shotgun (WGS) entry which is preliminary data.</text>
</comment>
<name>A0ACC2FP78_DALPE</name>
<protein>
    <submittedName>
        <fullName evidence="1">Uncharacterized protein</fullName>
    </submittedName>
</protein>
<reference evidence="1" key="1">
    <citation type="submission" date="2021-05" db="EMBL/GenBank/DDBJ databases">
        <authorList>
            <person name="Pan Q."/>
            <person name="Jouanno E."/>
            <person name="Zahm M."/>
            <person name="Klopp C."/>
            <person name="Cabau C."/>
            <person name="Louis A."/>
            <person name="Berthelot C."/>
            <person name="Parey E."/>
            <person name="Roest Crollius H."/>
            <person name="Montfort J."/>
            <person name="Robinson-Rechavi M."/>
            <person name="Bouchez O."/>
            <person name="Lampietro C."/>
            <person name="Lopez Roques C."/>
            <person name="Donnadieu C."/>
            <person name="Postlethwait J."/>
            <person name="Bobe J."/>
            <person name="Dillon D."/>
            <person name="Chandos A."/>
            <person name="von Hippel F."/>
            <person name="Guiguen Y."/>
        </authorList>
    </citation>
    <scope>NUCLEOTIDE SEQUENCE</scope>
    <source>
        <strain evidence="1">YG-Jan2019</strain>
    </source>
</reference>